<dbReference type="PRINTS" id="PR01071">
    <property type="entry name" value="ACOABIOTINCC"/>
</dbReference>
<evidence type="ECO:0000259" key="9">
    <source>
        <dbReference type="PROSITE" id="PS50968"/>
    </source>
</evidence>
<evidence type="ECO:0000256" key="4">
    <source>
        <dbReference type="ARBA" id="ARBA00022832"/>
    </source>
</evidence>
<sequence length="143" mass="15221">MDTSKIKAIIALFEDSSLAKMELEVDDIKIAMEKPGASVEYISTPAPVSVSAPVASVTEESTNQVTGTDIKSPLVGTYYAAPSENDAPFVEVGSQVKAGDTLCIIEAMKVLNEIKAPQAGRVAWIAKNNGDMVQFDDVLMIID</sequence>
<dbReference type="GO" id="GO:0003989">
    <property type="term" value="F:acetyl-CoA carboxylase activity"/>
    <property type="evidence" value="ECO:0007669"/>
    <property type="project" value="InterPro"/>
</dbReference>
<dbReference type="EMBL" id="SODD01000033">
    <property type="protein sequence ID" value="TDW14719.1"/>
    <property type="molecule type" value="Genomic_DNA"/>
</dbReference>
<proteinExistence type="predicted"/>
<evidence type="ECO:0000313" key="10">
    <source>
        <dbReference type="EMBL" id="TDW14719.1"/>
    </source>
</evidence>
<keyword evidence="6 8" id="KW-0275">Fatty acid biosynthesis</keyword>
<comment type="pathway">
    <text evidence="1 8">Lipid metabolism; fatty acid biosynthesis.</text>
</comment>
<dbReference type="PANTHER" id="PTHR45266:SF3">
    <property type="entry name" value="OXALOACETATE DECARBOXYLASE ALPHA CHAIN"/>
    <property type="match status" value="1"/>
</dbReference>
<dbReference type="PROSITE" id="PS50968">
    <property type="entry name" value="BIOTINYL_LIPOYL"/>
    <property type="match status" value="1"/>
</dbReference>
<evidence type="ECO:0000256" key="6">
    <source>
        <dbReference type="ARBA" id="ARBA00023160"/>
    </source>
</evidence>
<accession>A0A4R7ZB75</accession>
<dbReference type="PROSITE" id="PS00188">
    <property type="entry name" value="BIOTIN"/>
    <property type="match status" value="1"/>
</dbReference>
<evidence type="ECO:0000256" key="5">
    <source>
        <dbReference type="ARBA" id="ARBA00023098"/>
    </source>
</evidence>
<organism evidence="10 11">
    <name type="scientific">Breznakia blatticola</name>
    <dbReference type="NCBI Taxonomy" id="1754012"/>
    <lineage>
        <taxon>Bacteria</taxon>
        <taxon>Bacillati</taxon>
        <taxon>Bacillota</taxon>
        <taxon>Erysipelotrichia</taxon>
        <taxon>Erysipelotrichales</taxon>
        <taxon>Erysipelotrichaceae</taxon>
        <taxon>Breznakia</taxon>
    </lineage>
</organism>
<dbReference type="InterPro" id="IPR001882">
    <property type="entry name" value="Biotin_BS"/>
</dbReference>
<dbReference type="InterPro" id="IPR011053">
    <property type="entry name" value="Single_hybrid_motif"/>
</dbReference>
<dbReference type="OrthoDB" id="9811735at2"/>
<dbReference type="InterPro" id="IPR050709">
    <property type="entry name" value="Biotin_Carboxyl_Carrier/Decarb"/>
</dbReference>
<dbReference type="SUPFAM" id="SSF51230">
    <property type="entry name" value="Single hybrid motif"/>
    <property type="match status" value="1"/>
</dbReference>
<dbReference type="GO" id="GO:0009317">
    <property type="term" value="C:acetyl-CoA carboxylase complex"/>
    <property type="evidence" value="ECO:0007669"/>
    <property type="project" value="InterPro"/>
</dbReference>
<dbReference type="Proteomes" id="UP000294743">
    <property type="component" value="Unassembled WGS sequence"/>
</dbReference>
<evidence type="ECO:0000256" key="7">
    <source>
        <dbReference type="ARBA" id="ARBA00023267"/>
    </source>
</evidence>
<dbReference type="UniPathway" id="UPA00094"/>
<keyword evidence="11" id="KW-1185">Reference proteome</keyword>
<keyword evidence="5 8" id="KW-0443">Lipid metabolism</keyword>
<feature type="domain" description="Lipoyl-binding" evidence="9">
    <location>
        <begin position="67"/>
        <end position="143"/>
    </location>
</feature>
<evidence type="ECO:0000256" key="1">
    <source>
        <dbReference type="ARBA" id="ARBA00005194"/>
    </source>
</evidence>
<dbReference type="Pfam" id="PF00364">
    <property type="entry name" value="Biotin_lipoyl"/>
    <property type="match status" value="1"/>
</dbReference>
<protein>
    <recommendedName>
        <fullName evidence="2 8">Biotin carboxyl carrier protein of acetyl-CoA carboxylase</fullName>
    </recommendedName>
</protein>
<dbReference type="AlphaFoldDB" id="A0A4R7ZB75"/>
<keyword evidence="4 8" id="KW-0276">Fatty acid metabolism</keyword>
<evidence type="ECO:0000256" key="2">
    <source>
        <dbReference type="ARBA" id="ARBA00017562"/>
    </source>
</evidence>
<name>A0A4R7ZB75_9FIRM</name>
<dbReference type="InterPro" id="IPR000089">
    <property type="entry name" value="Biotin_lipoyl"/>
</dbReference>
<evidence type="ECO:0000256" key="8">
    <source>
        <dbReference type="RuleBase" id="RU364072"/>
    </source>
</evidence>
<dbReference type="InterPro" id="IPR001249">
    <property type="entry name" value="AcCoA_biotinCC"/>
</dbReference>
<comment type="function">
    <text evidence="8">This protein is a component of the acetyl coenzyme A carboxylase complex; first, biotin carboxylase catalyzes the carboxylation of the carrier protein and then the transcarboxylase transfers the carboxyl group to form malonyl-CoA.</text>
</comment>
<gene>
    <name evidence="10" type="ORF">EDD63_1332</name>
</gene>
<dbReference type="PANTHER" id="PTHR45266">
    <property type="entry name" value="OXALOACETATE DECARBOXYLASE ALPHA CHAIN"/>
    <property type="match status" value="1"/>
</dbReference>
<keyword evidence="3 8" id="KW-0444">Lipid biosynthesis</keyword>
<evidence type="ECO:0000313" key="11">
    <source>
        <dbReference type="Proteomes" id="UP000294743"/>
    </source>
</evidence>
<keyword evidence="7 8" id="KW-0092">Biotin</keyword>
<dbReference type="Gene3D" id="2.40.50.100">
    <property type="match status" value="1"/>
</dbReference>
<dbReference type="RefSeq" id="WP_134170426.1">
    <property type="nucleotide sequence ID" value="NZ_SODD01000033.1"/>
</dbReference>
<comment type="caution">
    <text evidence="10">The sequence shown here is derived from an EMBL/GenBank/DDBJ whole genome shotgun (WGS) entry which is preliminary data.</text>
</comment>
<reference evidence="10 11" key="1">
    <citation type="submission" date="2019-03" db="EMBL/GenBank/DDBJ databases">
        <title>Genomic Encyclopedia of Type Strains, Phase IV (KMG-IV): sequencing the most valuable type-strain genomes for metagenomic binning, comparative biology and taxonomic classification.</title>
        <authorList>
            <person name="Goeker M."/>
        </authorList>
    </citation>
    <scope>NUCLEOTIDE SEQUENCE [LARGE SCALE GENOMIC DNA]</scope>
    <source>
        <strain evidence="10 11">DSM 28867</strain>
    </source>
</reference>
<dbReference type="CDD" id="cd06850">
    <property type="entry name" value="biotinyl_domain"/>
    <property type="match status" value="1"/>
</dbReference>
<evidence type="ECO:0000256" key="3">
    <source>
        <dbReference type="ARBA" id="ARBA00022516"/>
    </source>
</evidence>
<dbReference type="GO" id="GO:0006633">
    <property type="term" value="P:fatty acid biosynthetic process"/>
    <property type="evidence" value="ECO:0007669"/>
    <property type="project" value="UniProtKB-UniPathway"/>
</dbReference>